<evidence type="ECO:0000256" key="1">
    <source>
        <dbReference type="SAM" id="Phobius"/>
    </source>
</evidence>
<gene>
    <name evidence="2" type="ORF">H3N35_19205</name>
</gene>
<keyword evidence="3" id="KW-1185">Reference proteome</keyword>
<evidence type="ECO:0000313" key="2">
    <source>
        <dbReference type="EMBL" id="WDE10385.1"/>
    </source>
</evidence>
<reference evidence="2 3" key="1">
    <citation type="journal article" date="2022" name="Mar. Drugs">
        <title>Bioassay-Guided Fractionation Leads to the Detection of Cholic Acid Generated by the Rare Thalassomonas sp.</title>
        <authorList>
            <person name="Pheiffer F."/>
            <person name="Schneider Y.K."/>
            <person name="Hansen E.H."/>
            <person name="Andersen J.H."/>
            <person name="Isaksson J."/>
            <person name="Busche T."/>
            <person name="R C."/>
            <person name="Kalinowski J."/>
            <person name="Zyl L.V."/>
            <person name="Trindade M."/>
        </authorList>
    </citation>
    <scope>NUCLEOTIDE SEQUENCE [LARGE SCALE GENOMIC DNA]</scope>
    <source>
        <strain evidence="2 3">A5K-61T</strain>
    </source>
</reference>
<keyword evidence="1" id="KW-1133">Transmembrane helix</keyword>
<keyword evidence="1" id="KW-0812">Transmembrane</keyword>
<organism evidence="2 3">
    <name type="scientific">Thalassomonas haliotis</name>
    <dbReference type="NCBI Taxonomy" id="485448"/>
    <lineage>
        <taxon>Bacteria</taxon>
        <taxon>Pseudomonadati</taxon>
        <taxon>Pseudomonadota</taxon>
        <taxon>Gammaproteobacteria</taxon>
        <taxon>Alteromonadales</taxon>
        <taxon>Colwelliaceae</taxon>
        <taxon>Thalassomonas</taxon>
    </lineage>
</organism>
<dbReference type="RefSeq" id="WP_274050420.1">
    <property type="nucleotide sequence ID" value="NZ_CP059693.1"/>
</dbReference>
<evidence type="ECO:0000313" key="3">
    <source>
        <dbReference type="Proteomes" id="UP001215231"/>
    </source>
</evidence>
<accession>A0ABY7V9U9</accession>
<evidence type="ECO:0008006" key="4">
    <source>
        <dbReference type="Google" id="ProtNLM"/>
    </source>
</evidence>
<protein>
    <recommendedName>
        <fullName evidence="4">DUF202 domain-containing protein</fullName>
    </recommendedName>
</protein>
<name>A0ABY7V9U9_9GAMM</name>
<proteinExistence type="predicted"/>
<feature type="transmembrane region" description="Helical" evidence="1">
    <location>
        <begin position="99"/>
        <end position="121"/>
    </location>
</feature>
<feature type="transmembrane region" description="Helical" evidence="1">
    <location>
        <begin position="61"/>
        <end position="79"/>
    </location>
</feature>
<dbReference type="Proteomes" id="UP001215231">
    <property type="component" value="Chromosome"/>
</dbReference>
<sequence length="123" mass="14008">MRHRTGKSDNIEKYVPNEIPRPQRIANKLVIIFLIFYGSYGVYNGSLYLPLGRGEVTLQGNAVYFGFASLLLGALYFLIEIIDHYDKRNNEFTYKRIRAVIKGVATLILLFTIAISAALTYEI</sequence>
<dbReference type="EMBL" id="CP059693">
    <property type="protein sequence ID" value="WDE10385.1"/>
    <property type="molecule type" value="Genomic_DNA"/>
</dbReference>
<keyword evidence="1" id="KW-0472">Membrane</keyword>
<feature type="transmembrane region" description="Helical" evidence="1">
    <location>
        <begin position="29"/>
        <end position="49"/>
    </location>
</feature>